<dbReference type="SMART" id="SM00414">
    <property type="entry name" value="H2A"/>
    <property type="match status" value="1"/>
</dbReference>
<accession>A0ABQ9UWT8</accession>
<keyword evidence="5" id="KW-0544">Nucleosome core</keyword>
<dbReference type="InterPro" id="IPR009072">
    <property type="entry name" value="Histone-fold"/>
</dbReference>
<feature type="domain" description="Histone H2A C-terminal" evidence="7">
    <location>
        <begin position="76"/>
        <end position="109"/>
    </location>
</feature>
<sequence length="113" mass="12128">MSGRGKQGGKVRAKAKSHSSRAGLQFPAGRVHRLLCKGNYAERVGAGILELAGNAARDKKTRIIPRHLQLAIRNDEELNKLLGKGTIAQGGVLPNIQAVLLPKKTESQKAKSK</sequence>
<comment type="subcellular location">
    <subcellularLocation>
        <location evidence="1">Chromosome</location>
    </subcellularLocation>
</comment>
<evidence type="ECO:0000256" key="4">
    <source>
        <dbReference type="ARBA" id="ARBA00023125"/>
    </source>
</evidence>
<feature type="compositionally biased region" description="Basic residues" evidence="6">
    <location>
        <begin position="7"/>
        <end position="19"/>
    </location>
</feature>
<reference evidence="8 9" key="1">
    <citation type="submission" date="2023-05" db="EMBL/GenBank/DDBJ databases">
        <title>B98-5 Cell Line De Novo Hybrid Assembly: An Optical Mapping Approach.</title>
        <authorList>
            <person name="Kananen K."/>
            <person name="Auerbach J.A."/>
            <person name="Kautto E."/>
            <person name="Blachly J.S."/>
        </authorList>
    </citation>
    <scope>NUCLEOTIDE SEQUENCE [LARGE SCALE GENOMIC DNA]</scope>
    <source>
        <strain evidence="8">B95-8</strain>
        <tissue evidence="8">Cell line</tissue>
    </source>
</reference>
<dbReference type="SUPFAM" id="SSF47113">
    <property type="entry name" value="Histone-fold"/>
    <property type="match status" value="1"/>
</dbReference>
<evidence type="ECO:0000256" key="1">
    <source>
        <dbReference type="ARBA" id="ARBA00004286"/>
    </source>
</evidence>
<dbReference type="Gene3D" id="1.10.20.10">
    <property type="entry name" value="Histone, subunit A"/>
    <property type="match status" value="2"/>
</dbReference>
<evidence type="ECO:0000313" key="9">
    <source>
        <dbReference type="Proteomes" id="UP001266305"/>
    </source>
</evidence>
<proteinExistence type="predicted"/>
<evidence type="ECO:0000313" key="8">
    <source>
        <dbReference type="EMBL" id="KAK2101301.1"/>
    </source>
</evidence>
<keyword evidence="2" id="KW-0158">Chromosome</keyword>
<gene>
    <name evidence="8" type="primary">H2AJ</name>
    <name evidence="8" type="ORF">P7K49_018967</name>
</gene>
<keyword evidence="3" id="KW-0832">Ubl conjugation</keyword>
<dbReference type="InterPro" id="IPR002119">
    <property type="entry name" value="Histone_H2A"/>
</dbReference>
<comment type="caution">
    <text evidence="8">The sequence shown here is derived from an EMBL/GenBank/DDBJ whole genome shotgun (WGS) entry which is preliminary data.</text>
</comment>
<protein>
    <submittedName>
        <fullName evidence="8">Histone H2A type 1-J</fullName>
    </submittedName>
</protein>
<dbReference type="Proteomes" id="UP001266305">
    <property type="component" value="Unassembled WGS sequence"/>
</dbReference>
<evidence type="ECO:0000256" key="6">
    <source>
        <dbReference type="SAM" id="MobiDB-lite"/>
    </source>
</evidence>
<evidence type="ECO:0000256" key="2">
    <source>
        <dbReference type="ARBA" id="ARBA00022454"/>
    </source>
</evidence>
<evidence type="ECO:0000259" key="7">
    <source>
        <dbReference type="Pfam" id="PF16211"/>
    </source>
</evidence>
<dbReference type="InterPro" id="IPR032454">
    <property type="entry name" value="Histone_H2A_C"/>
</dbReference>
<dbReference type="CDD" id="cd00074">
    <property type="entry name" value="HFD_H2A"/>
    <property type="match status" value="1"/>
</dbReference>
<dbReference type="EMBL" id="JASSZA010000009">
    <property type="protein sequence ID" value="KAK2101301.1"/>
    <property type="molecule type" value="Genomic_DNA"/>
</dbReference>
<organism evidence="8 9">
    <name type="scientific">Saguinus oedipus</name>
    <name type="common">Cotton-top tamarin</name>
    <name type="synonym">Oedipomidas oedipus</name>
    <dbReference type="NCBI Taxonomy" id="9490"/>
    <lineage>
        <taxon>Eukaryota</taxon>
        <taxon>Metazoa</taxon>
        <taxon>Chordata</taxon>
        <taxon>Craniata</taxon>
        <taxon>Vertebrata</taxon>
        <taxon>Euteleostomi</taxon>
        <taxon>Mammalia</taxon>
        <taxon>Eutheria</taxon>
        <taxon>Euarchontoglires</taxon>
        <taxon>Primates</taxon>
        <taxon>Haplorrhini</taxon>
        <taxon>Platyrrhini</taxon>
        <taxon>Cebidae</taxon>
        <taxon>Callitrichinae</taxon>
        <taxon>Saguinus</taxon>
    </lineage>
</organism>
<dbReference type="PANTHER" id="PTHR23430">
    <property type="entry name" value="HISTONE H2A"/>
    <property type="match status" value="1"/>
</dbReference>
<feature type="region of interest" description="Disordered" evidence="6">
    <location>
        <begin position="1"/>
        <end position="24"/>
    </location>
</feature>
<name>A0ABQ9UWT8_SAGOE</name>
<dbReference type="Pfam" id="PF16211">
    <property type="entry name" value="Histone_H2A_C"/>
    <property type="match status" value="1"/>
</dbReference>
<evidence type="ECO:0000256" key="3">
    <source>
        <dbReference type="ARBA" id="ARBA00022843"/>
    </source>
</evidence>
<keyword evidence="9" id="KW-1185">Reference proteome</keyword>
<evidence type="ECO:0000256" key="5">
    <source>
        <dbReference type="ARBA" id="ARBA00023269"/>
    </source>
</evidence>
<keyword evidence="4" id="KW-0238">DNA-binding</keyword>